<reference evidence="2 3" key="1">
    <citation type="submission" date="2024-01" db="EMBL/GenBank/DDBJ databases">
        <title>Mesobacterium rodlantinim sp. nov., isolated from shallow sea hydrothermal systems off Kueishantao Island.</title>
        <authorList>
            <person name="Su Z."/>
            <person name="Tang K."/>
        </authorList>
    </citation>
    <scope>NUCLEOTIDE SEQUENCE [LARGE SCALE GENOMIC DNA]</scope>
    <source>
        <strain evidence="2 3">TK19101</strain>
    </source>
</reference>
<evidence type="ECO:0000256" key="1">
    <source>
        <dbReference type="SAM" id="SignalP"/>
    </source>
</evidence>
<gene>
    <name evidence="2" type="ORF">VK792_05595</name>
</gene>
<name>A0ABU6HHY4_9RHOB</name>
<accession>A0ABU6HHY4</accession>
<organism evidence="2 3">
    <name type="scientific">Mesobacterium hydrothermale</name>
    <dbReference type="NCBI Taxonomy" id="3111907"/>
    <lineage>
        <taxon>Bacteria</taxon>
        <taxon>Pseudomonadati</taxon>
        <taxon>Pseudomonadota</taxon>
        <taxon>Alphaproteobacteria</taxon>
        <taxon>Rhodobacterales</taxon>
        <taxon>Roseobacteraceae</taxon>
        <taxon>Mesobacterium</taxon>
    </lineage>
</organism>
<proteinExistence type="predicted"/>
<dbReference type="EMBL" id="JAYLLH010000005">
    <property type="protein sequence ID" value="MEC3860750.1"/>
    <property type="molecule type" value="Genomic_DNA"/>
</dbReference>
<evidence type="ECO:0000313" key="3">
    <source>
        <dbReference type="Proteomes" id="UP001348149"/>
    </source>
</evidence>
<dbReference type="PROSITE" id="PS51257">
    <property type="entry name" value="PROKAR_LIPOPROTEIN"/>
    <property type="match status" value="1"/>
</dbReference>
<dbReference type="RefSeq" id="WP_326296374.1">
    <property type="nucleotide sequence ID" value="NZ_JAYLLH010000005.1"/>
</dbReference>
<keyword evidence="1" id="KW-0732">Signal</keyword>
<sequence>MRRLLALVLVITGLAGAATAQSCDDLGQGVTFCWSQTAFSPMSTTTGAKAYKNDPMSVAPEVVFLLPSVKELPPEMQGRANLNSNLVLQDAYLTFIRNAARKAGVGVGDLDIGVGEDVRIGGQPSGMVSYTVPATSGKPATGETAAIHYGPDYSLVIVGFANAGKPSAKHLADFKAALAAFRLPDAAQPAPRVAAPDSDDAMVCNGLPMGIEVCRLHPVEWAEFTAMKQGFGYRFVYGDTNGWVYVRDYPNWRQTTQSKLHKTLLKDELRDIGAKPSALRDGKKLSVRLGDAGRNRKAEGISFPAGNPNGRMQMVLSTLYLGPGYYIRIFSGNSGDALSADHMAVLREIALGLNIPN</sequence>
<evidence type="ECO:0000313" key="2">
    <source>
        <dbReference type="EMBL" id="MEC3860750.1"/>
    </source>
</evidence>
<protein>
    <submittedName>
        <fullName evidence="2">Uncharacterized protein</fullName>
    </submittedName>
</protein>
<feature type="chain" id="PRO_5047102334" evidence="1">
    <location>
        <begin position="21"/>
        <end position="357"/>
    </location>
</feature>
<dbReference type="Proteomes" id="UP001348149">
    <property type="component" value="Unassembled WGS sequence"/>
</dbReference>
<keyword evidence="3" id="KW-1185">Reference proteome</keyword>
<feature type="signal peptide" evidence="1">
    <location>
        <begin position="1"/>
        <end position="20"/>
    </location>
</feature>
<comment type="caution">
    <text evidence="2">The sequence shown here is derived from an EMBL/GenBank/DDBJ whole genome shotgun (WGS) entry which is preliminary data.</text>
</comment>